<evidence type="ECO:0000256" key="2">
    <source>
        <dbReference type="SAM" id="SignalP"/>
    </source>
</evidence>
<dbReference type="EMBL" id="AGCM01000192">
    <property type="protein sequence ID" value="EHM49778.1"/>
    <property type="molecule type" value="Genomic_DNA"/>
</dbReference>
<evidence type="ECO:0000259" key="3">
    <source>
        <dbReference type="Pfam" id="PF13229"/>
    </source>
</evidence>
<feature type="region of interest" description="Disordered" evidence="1">
    <location>
        <begin position="689"/>
        <end position="767"/>
    </location>
</feature>
<dbReference type="InterPro" id="IPR022441">
    <property type="entry name" value="Para_beta_helix_rpt-2"/>
</dbReference>
<dbReference type="SMART" id="SM00710">
    <property type="entry name" value="PbH1"/>
    <property type="match status" value="6"/>
</dbReference>
<feature type="chain" id="PRO_5003529930" description="Right handed beta helix domain-containing protein" evidence="2">
    <location>
        <begin position="27"/>
        <end position="886"/>
    </location>
</feature>
<dbReference type="SUPFAM" id="SSF51126">
    <property type="entry name" value="Pectin lyase-like"/>
    <property type="match status" value="1"/>
</dbReference>
<feature type="signal peptide" evidence="2">
    <location>
        <begin position="1"/>
        <end position="26"/>
    </location>
</feature>
<dbReference type="RefSeq" id="WP_006986953.1">
    <property type="nucleotide sequence ID" value="NZ_JH417970.1"/>
</dbReference>
<dbReference type="NCBIfam" id="TIGR03804">
    <property type="entry name" value="para_beta_helix"/>
    <property type="match status" value="1"/>
</dbReference>
<dbReference type="Gene3D" id="2.160.20.10">
    <property type="entry name" value="Single-stranded right-handed beta-helix, Pectin lyase-like"/>
    <property type="match status" value="1"/>
</dbReference>
<dbReference type="InterPro" id="IPR012334">
    <property type="entry name" value="Pectin_lyas_fold"/>
</dbReference>
<organism evidence="4 5">
    <name type="scientific">Cardiobacterium valvarum F0432</name>
    <dbReference type="NCBI Taxonomy" id="797473"/>
    <lineage>
        <taxon>Bacteria</taxon>
        <taxon>Pseudomonadati</taxon>
        <taxon>Pseudomonadota</taxon>
        <taxon>Gammaproteobacteria</taxon>
        <taxon>Cardiobacteriales</taxon>
        <taxon>Cardiobacteriaceae</taxon>
        <taxon>Cardiobacterium</taxon>
    </lineage>
</organism>
<keyword evidence="2" id="KW-0732">Signal</keyword>
<comment type="caution">
    <text evidence="4">The sequence shown here is derived from an EMBL/GenBank/DDBJ whole genome shotgun (WGS) entry which is preliminary data.</text>
</comment>
<sequence>MKGRPFLRRALLSVTLIAGASQLANARLNHQYQVADTNYPVPAQKVLWVAPGENPDPRHPKGKGTRNEPLDSIKAAVSRASNGTTIILKSGIYREPHFFITKHHITLQAEPHGEVWLKGSRVVPAKNWRREGRVWKVTGNFQNFCHVCTLSADPALAKMSAYPEQVFINDRPLRQVLRRQDVVAGTFYVEDKTPTTLKNRKNNRYGYNIGAQDDITYYIGSNPASGTVEISDRARAFTAVGKHFTMRGINVSQYSPNQVWGFKDPRMGDISGPIAVSINGDNSLVENGIFAQNTSSALAVFENSNTRLTNNRFVDNGGSGSGGNYAHNVVFENNHFANNNLDGYPTRGGECGAYCGFAHIKITHTLNAVFRNNVVDDSAQSPAIQPDNLRNNHLPGFWCDEGCINAQVTNNFFTNVPGAIFYEVSDRGIIASNIIEGGGTGISLSGSSNTRVYNNTISRTFHPIRLREDDRIGGCNHYEHGKCQYEEKWSKSRGLSWAQTGTEIYNNIISSRPFMRNDGSGPYYAYPLRTEGGIDQDGRRKTFTNDMFKGLDYNAYYRSSPQNEPNLITWDLAEVKHPINLLFKRAADLAKHPKVNQNIDGLERHALDLFGSRAQNPYFIHEAGDNRAYKQSDYRLRHGSPARRSGRMLPYSVARAIDPSGKTVKPWEIVDRGALMNIKKSALPRAAMMRTDAATADRHGQETAAPHNTGRGTAAYSAAENSRTATANLKNTPNQPYSLSGSNGGTSGNTSGQSLAINGGNNNTPAAAAETRGTMNLLPSGKNQAKYDRIRPYSEGMAAVEKNGRWGFIDQQGREIVKPQYQDVLPYGESRAAVKKDGHWGFVNKRGKETVKPQYDNVWSYKDGRATVEKDGKRRALDLNGNEVSP</sequence>
<proteinExistence type="predicted"/>
<dbReference type="SUPFAM" id="SSF69360">
    <property type="entry name" value="Cell wall binding repeat"/>
    <property type="match status" value="1"/>
</dbReference>
<dbReference type="HOGENOM" id="CLU_015584_0_0_6"/>
<dbReference type="PATRIC" id="fig|797473.3.peg.2410"/>
<gene>
    <name evidence="4" type="ORF">HMPREF9080_02970</name>
</gene>
<name>G9ZJK0_9GAMM</name>
<dbReference type="STRING" id="797473.HMPREF9080_02970"/>
<feature type="domain" description="Right handed beta helix" evidence="3">
    <location>
        <begin position="275"/>
        <end position="378"/>
    </location>
</feature>
<dbReference type="Pfam" id="PF14903">
    <property type="entry name" value="WG_beta_rep"/>
    <property type="match status" value="2"/>
</dbReference>
<dbReference type="Proteomes" id="UP000004750">
    <property type="component" value="Unassembled WGS sequence"/>
</dbReference>
<dbReference type="InterPro" id="IPR039448">
    <property type="entry name" value="Beta_helix"/>
</dbReference>
<feature type="compositionally biased region" description="Basic and acidic residues" evidence="1">
    <location>
        <begin position="55"/>
        <end position="69"/>
    </location>
</feature>
<feature type="compositionally biased region" description="Polar residues" evidence="1">
    <location>
        <begin position="719"/>
        <end position="737"/>
    </location>
</feature>
<protein>
    <recommendedName>
        <fullName evidence="3">Right handed beta helix domain-containing protein</fullName>
    </recommendedName>
</protein>
<dbReference type="AlphaFoldDB" id="G9ZJK0"/>
<dbReference type="InterPro" id="IPR006626">
    <property type="entry name" value="PbH1"/>
</dbReference>
<dbReference type="InterPro" id="IPR011050">
    <property type="entry name" value="Pectin_lyase_fold/virulence"/>
</dbReference>
<evidence type="ECO:0000313" key="5">
    <source>
        <dbReference type="Proteomes" id="UP000004750"/>
    </source>
</evidence>
<evidence type="ECO:0000256" key="1">
    <source>
        <dbReference type="SAM" id="MobiDB-lite"/>
    </source>
</evidence>
<dbReference type="PANTHER" id="PTHR37841">
    <property type="entry name" value="GLR2918 PROTEIN"/>
    <property type="match status" value="1"/>
</dbReference>
<dbReference type="InterPro" id="IPR032774">
    <property type="entry name" value="WG_beta_rep"/>
</dbReference>
<accession>G9ZJK0</accession>
<feature type="region of interest" description="Disordered" evidence="1">
    <location>
        <begin position="50"/>
        <end position="69"/>
    </location>
</feature>
<reference evidence="4 5" key="1">
    <citation type="submission" date="2011-08" db="EMBL/GenBank/DDBJ databases">
        <authorList>
            <person name="Weinstock G."/>
            <person name="Sodergren E."/>
            <person name="Clifton S."/>
            <person name="Fulton L."/>
            <person name="Fulton B."/>
            <person name="Courtney L."/>
            <person name="Fronick C."/>
            <person name="Harrison M."/>
            <person name="Strong C."/>
            <person name="Farmer C."/>
            <person name="Delahaunty K."/>
            <person name="Markovic C."/>
            <person name="Hall O."/>
            <person name="Minx P."/>
            <person name="Tomlinson C."/>
            <person name="Mitreva M."/>
            <person name="Hou S."/>
            <person name="Chen J."/>
            <person name="Wollam A."/>
            <person name="Pepin K.H."/>
            <person name="Johnson M."/>
            <person name="Bhonagiri V."/>
            <person name="Zhang X."/>
            <person name="Suruliraj S."/>
            <person name="Warren W."/>
            <person name="Chinwalla A."/>
            <person name="Mardis E.R."/>
            <person name="Wilson R.K."/>
        </authorList>
    </citation>
    <scope>NUCLEOTIDE SEQUENCE [LARGE SCALE GENOMIC DNA]</scope>
    <source>
        <strain evidence="4 5">F0432</strain>
    </source>
</reference>
<dbReference type="Pfam" id="PF13229">
    <property type="entry name" value="Beta_helix"/>
    <property type="match status" value="1"/>
</dbReference>
<evidence type="ECO:0000313" key="4">
    <source>
        <dbReference type="EMBL" id="EHM49778.1"/>
    </source>
</evidence>
<dbReference type="PANTHER" id="PTHR37841:SF1">
    <property type="entry name" value="DUF3298 DOMAIN-CONTAINING PROTEIN"/>
    <property type="match status" value="1"/>
</dbReference>
<feature type="compositionally biased region" description="Low complexity" evidence="1">
    <location>
        <begin position="748"/>
        <end position="767"/>
    </location>
</feature>